<accession>A0A4S2L3Q7</accession>
<organism evidence="2 3">
    <name type="scientific">Temnothorax longispinosus</name>
    <dbReference type="NCBI Taxonomy" id="300112"/>
    <lineage>
        <taxon>Eukaryota</taxon>
        <taxon>Metazoa</taxon>
        <taxon>Ecdysozoa</taxon>
        <taxon>Arthropoda</taxon>
        <taxon>Hexapoda</taxon>
        <taxon>Insecta</taxon>
        <taxon>Pterygota</taxon>
        <taxon>Neoptera</taxon>
        <taxon>Endopterygota</taxon>
        <taxon>Hymenoptera</taxon>
        <taxon>Apocrita</taxon>
        <taxon>Aculeata</taxon>
        <taxon>Formicoidea</taxon>
        <taxon>Formicidae</taxon>
        <taxon>Myrmicinae</taxon>
        <taxon>Temnothorax</taxon>
    </lineage>
</organism>
<feature type="compositionally biased region" description="Low complexity" evidence="1">
    <location>
        <begin position="106"/>
        <end position="121"/>
    </location>
</feature>
<evidence type="ECO:0000313" key="2">
    <source>
        <dbReference type="EMBL" id="TGZ57363.1"/>
    </source>
</evidence>
<dbReference type="AlphaFoldDB" id="A0A4S2L3Q7"/>
<keyword evidence="3" id="KW-1185">Reference proteome</keyword>
<reference evidence="2 3" key="1">
    <citation type="journal article" date="2019" name="Philos. Trans. R. Soc. Lond., B, Biol. Sci.">
        <title>Ant behaviour and brain gene expression of defending hosts depend on the ecological success of the intruding social parasite.</title>
        <authorList>
            <person name="Kaur R."/>
            <person name="Stoldt M."/>
            <person name="Jongepier E."/>
            <person name="Feldmeyer B."/>
            <person name="Menzel F."/>
            <person name="Bornberg-Bauer E."/>
            <person name="Foitzik S."/>
        </authorList>
    </citation>
    <scope>NUCLEOTIDE SEQUENCE [LARGE SCALE GENOMIC DNA]</scope>
    <source>
        <tissue evidence="2">Whole body</tissue>
    </source>
</reference>
<protein>
    <submittedName>
        <fullName evidence="2">Uncharacterized protein</fullName>
    </submittedName>
</protein>
<evidence type="ECO:0000313" key="3">
    <source>
        <dbReference type="Proteomes" id="UP000310200"/>
    </source>
</evidence>
<sequence length="159" mass="17320">MDSPSASKKKKSEEASRSTTSSRHSGSSSQERTPSAENSENSKSPFSSPQTSPFKTPPKKRKYSESSSQERTPPSAGTSQSTISPAQTSPFKTPPKNSPEKFLRHSGSPSTSQSPISSAGPRENTGLFCLHPECRGGPFTNEMVRRIHMYTFGCLKHRK</sequence>
<name>A0A4S2L3Q7_9HYME</name>
<evidence type="ECO:0000256" key="1">
    <source>
        <dbReference type="SAM" id="MobiDB-lite"/>
    </source>
</evidence>
<gene>
    <name evidence="2" type="ORF">DBV15_03193</name>
</gene>
<proteinExistence type="predicted"/>
<feature type="compositionally biased region" description="Low complexity" evidence="1">
    <location>
        <begin position="17"/>
        <end position="29"/>
    </location>
</feature>
<feature type="region of interest" description="Disordered" evidence="1">
    <location>
        <begin position="1"/>
        <end position="124"/>
    </location>
</feature>
<dbReference type="EMBL" id="QBLH01000159">
    <property type="protein sequence ID" value="TGZ57363.1"/>
    <property type="molecule type" value="Genomic_DNA"/>
</dbReference>
<feature type="compositionally biased region" description="Polar residues" evidence="1">
    <location>
        <begin position="65"/>
        <end position="91"/>
    </location>
</feature>
<comment type="caution">
    <text evidence="2">The sequence shown here is derived from an EMBL/GenBank/DDBJ whole genome shotgun (WGS) entry which is preliminary data.</text>
</comment>
<dbReference type="Proteomes" id="UP000310200">
    <property type="component" value="Unassembled WGS sequence"/>
</dbReference>
<feature type="compositionally biased region" description="Polar residues" evidence="1">
    <location>
        <begin position="30"/>
        <end position="54"/>
    </location>
</feature>